<dbReference type="Proteomes" id="UP000035722">
    <property type="component" value="Unassembled WGS sequence"/>
</dbReference>
<dbReference type="EMBL" id="CAQI01000043">
    <property type="protein sequence ID" value="CCQ46250.1"/>
    <property type="molecule type" value="Genomic_DNA"/>
</dbReference>
<sequence length="113" mass="12029">MCGAGLPVEARFSGVVVFPSQQGKYVLARLVVLSKTLLELHAGLHRFGTGAFANTMPGSWTPHVTLARRIPGHLLGAAMDCVDVRAEGQCIEARLWDSATRTVTPLGHPLPAT</sequence>
<proteinExistence type="predicted"/>
<comment type="caution">
    <text evidence="1">The sequence shown here is derived from an EMBL/GenBank/DDBJ whole genome shotgun (WGS) entry which is preliminary data.</text>
</comment>
<evidence type="ECO:0000313" key="2">
    <source>
        <dbReference type="Proteomes" id="UP000035722"/>
    </source>
</evidence>
<gene>
    <name evidence="1" type="ORF">ARTSIC4J27_2211</name>
</gene>
<name>A0A024H232_9MICC</name>
<evidence type="ECO:0000313" key="1">
    <source>
        <dbReference type="EMBL" id="CCQ46250.1"/>
    </source>
</evidence>
<dbReference type="SUPFAM" id="SSF55144">
    <property type="entry name" value="LigT-like"/>
    <property type="match status" value="1"/>
</dbReference>
<reference evidence="2" key="1">
    <citation type="journal article" date="2014" name="Genome Announc.">
        <title>Genome Sequence of Arthrobacter siccitolerans 4J27, a Xeroprotectant-Producing Desiccation-Tolerant Microorganism.</title>
        <authorList>
            <person name="Manzanera M."/>
            <person name="Santa-Cruz-Calvo L."/>
            <person name="Vilchez J.I."/>
            <person name="Garcia-Fontana C."/>
            <person name="Silva-Castro G.A."/>
            <person name="Calvo C."/>
            <person name="Gonzalez-Lopez J."/>
        </authorList>
    </citation>
    <scope>NUCLEOTIDE SEQUENCE [LARGE SCALE GENOMIC DNA]</scope>
    <source>
        <strain evidence="2">4J27</strain>
    </source>
</reference>
<dbReference type="Gene3D" id="3.90.1140.10">
    <property type="entry name" value="Cyclic phosphodiesterase"/>
    <property type="match status" value="1"/>
</dbReference>
<organism evidence="1 2">
    <name type="scientific">Pseudarthrobacter siccitolerans</name>
    <dbReference type="NCBI Taxonomy" id="861266"/>
    <lineage>
        <taxon>Bacteria</taxon>
        <taxon>Bacillati</taxon>
        <taxon>Actinomycetota</taxon>
        <taxon>Actinomycetes</taxon>
        <taxon>Micrococcales</taxon>
        <taxon>Micrococcaceae</taxon>
        <taxon>Pseudarthrobacter</taxon>
    </lineage>
</organism>
<protein>
    <recommendedName>
        <fullName evidence="3">2'-5' RNA ligase superfamily protein</fullName>
    </recommendedName>
</protein>
<dbReference type="AlphaFoldDB" id="A0A024H232"/>
<dbReference type="STRING" id="861266.ARTSIC4J27_2211"/>
<dbReference type="InterPro" id="IPR009097">
    <property type="entry name" value="Cyclic_Pdiesterase"/>
</dbReference>
<keyword evidence="2" id="KW-1185">Reference proteome</keyword>
<accession>A0A024H232</accession>
<evidence type="ECO:0008006" key="3">
    <source>
        <dbReference type="Google" id="ProtNLM"/>
    </source>
</evidence>